<dbReference type="SUPFAM" id="SSF101327">
    <property type="entry name" value="YgfB-like"/>
    <property type="match status" value="1"/>
</dbReference>
<name>A0ABQ5ZVE9_9GAMM</name>
<keyword evidence="2" id="KW-1185">Reference proteome</keyword>
<accession>A0ABQ5ZVE9</accession>
<gene>
    <name evidence="1" type="ORF">GCM10007878_08660</name>
</gene>
<dbReference type="InterPro" id="IPR036255">
    <property type="entry name" value="YgfB-like_sf"/>
</dbReference>
<dbReference type="RefSeq" id="WP_036240507.1">
    <property type="nucleotide sequence ID" value="NZ_BSOR01000015.1"/>
</dbReference>
<evidence type="ECO:0000313" key="2">
    <source>
        <dbReference type="Proteomes" id="UP001156682"/>
    </source>
</evidence>
<organism evidence="1 2">
    <name type="scientific">Marinospirillum insulare</name>
    <dbReference type="NCBI Taxonomy" id="217169"/>
    <lineage>
        <taxon>Bacteria</taxon>
        <taxon>Pseudomonadati</taxon>
        <taxon>Pseudomonadota</taxon>
        <taxon>Gammaproteobacteria</taxon>
        <taxon>Oceanospirillales</taxon>
        <taxon>Oceanospirillaceae</taxon>
        <taxon>Marinospirillum</taxon>
    </lineage>
</organism>
<dbReference type="EMBL" id="BSOR01000015">
    <property type="protein sequence ID" value="GLR63431.1"/>
    <property type="molecule type" value="Genomic_DNA"/>
</dbReference>
<protein>
    <recommendedName>
        <fullName evidence="3">YecA family protein</fullName>
    </recommendedName>
</protein>
<evidence type="ECO:0000313" key="1">
    <source>
        <dbReference type="EMBL" id="GLR63431.1"/>
    </source>
</evidence>
<dbReference type="Pfam" id="PF03695">
    <property type="entry name" value="UPF0149"/>
    <property type="match status" value="1"/>
</dbReference>
<dbReference type="NCBIfam" id="TIGR02292">
    <property type="entry name" value="ygfB_yecA"/>
    <property type="match status" value="1"/>
</dbReference>
<reference evidence="2" key="1">
    <citation type="journal article" date="2019" name="Int. J. Syst. Evol. Microbiol.">
        <title>The Global Catalogue of Microorganisms (GCM) 10K type strain sequencing project: providing services to taxonomists for standard genome sequencing and annotation.</title>
        <authorList>
            <consortium name="The Broad Institute Genomics Platform"/>
            <consortium name="The Broad Institute Genome Sequencing Center for Infectious Disease"/>
            <person name="Wu L."/>
            <person name="Ma J."/>
        </authorList>
    </citation>
    <scope>NUCLEOTIDE SEQUENCE [LARGE SCALE GENOMIC DNA]</scope>
    <source>
        <strain evidence="2">NBRC 100033</strain>
    </source>
</reference>
<dbReference type="InterPro" id="IPR011978">
    <property type="entry name" value="YgfB-like"/>
</dbReference>
<evidence type="ECO:0008006" key="3">
    <source>
        <dbReference type="Google" id="ProtNLM"/>
    </source>
</evidence>
<sequence>MNQDNELPQMLLSDAQLEQLDECIEQLSSDEEDADLYIALGYLTAQALPPETTSPSQWLAQLFAEPSNTEASQTLVELFDLAVNAAKKGFYQGGGIELPFELDLATESDEIADWCAGFMQAVIEQEDNWFASQEKDMAELLLPIMALSGLFADEPEFIEIDEDPQLMAQLAKQLPDLLLDIYCQFNAPEEKPKTRPLIGNQKKNRRR</sequence>
<dbReference type="Proteomes" id="UP001156682">
    <property type="component" value="Unassembled WGS sequence"/>
</dbReference>
<comment type="caution">
    <text evidence="1">The sequence shown here is derived from an EMBL/GenBank/DDBJ whole genome shotgun (WGS) entry which is preliminary data.</text>
</comment>
<dbReference type="Gene3D" id="1.20.120.740">
    <property type="entry name" value="YgfB uncharacterised protein family UPF0149, PF03695"/>
    <property type="match status" value="1"/>
</dbReference>
<proteinExistence type="predicted"/>